<dbReference type="GeneID" id="54407665"/>
<gene>
    <name evidence="8" type="ORF">P153DRAFT_362849</name>
</gene>
<evidence type="ECO:0000256" key="2">
    <source>
        <dbReference type="ARBA" id="ARBA00022692"/>
    </source>
</evidence>
<evidence type="ECO:0000313" key="9">
    <source>
        <dbReference type="Proteomes" id="UP000799771"/>
    </source>
</evidence>
<evidence type="ECO:0000256" key="3">
    <source>
        <dbReference type="ARBA" id="ARBA00022989"/>
    </source>
</evidence>
<feature type="chain" id="PRO_5025661761" evidence="7">
    <location>
        <begin position="20"/>
        <end position="521"/>
    </location>
</feature>
<feature type="region of interest" description="Disordered" evidence="5">
    <location>
        <begin position="425"/>
        <end position="521"/>
    </location>
</feature>
<organism evidence="8 9">
    <name type="scientific">Dothidotthia symphoricarpi CBS 119687</name>
    <dbReference type="NCBI Taxonomy" id="1392245"/>
    <lineage>
        <taxon>Eukaryota</taxon>
        <taxon>Fungi</taxon>
        <taxon>Dikarya</taxon>
        <taxon>Ascomycota</taxon>
        <taxon>Pezizomycotina</taxon>
        <taxon>Dothideomycetes</taxon>
        <taxon>Pleosporomycetidae</taxon>
        <taxon>Pleosporales</taxon>
        <taxon>Dothidotthiaceae</taxon>
        <taxon>Dothidotthia</taxon>
    </lineage>
</organism>
<feature type="compositionally biased region" description="Low complexity" evidence="5">
    <location>
        <begin position="460"/>
        <end position="471"/>
    </location>
</feature>
<feature type="transmembrane region" description="Helical" evidence="6">
    <location>
        <begin position="292"/>
        <end position="310"/>
    </location>
</feature>
<evidence type="ECO:0000256" key="4">
    <source>
        <dbReference type="ARBA" id="ARBA00023136"/>
    </source>
</evidence>
<feature type="compositionally biased region" description="Pro residues" evidence="5">
    <location>
        <begin position="430"/>
        <end position="445"/>
    </location>
</feature>
<dbReference type="Proteomes" id="UP000799771">
    <property type="component" value="Unassembled WGS sequence"/>
</dbReference>
<name>A0A6A6ARD8_9PLEO</name>
<dbReference type="OrthoDB" id="3795566at2759"/>
<evidence type="ECO:0000256" key="6">
    <source>
        <dbReference type="SAM" id="Phobius"/>
    </source>
</evidence>
<dbReference type="GO" id="GO:0071944">
    <property type="term" value="C:cell periphery"/>
    <property type="evidence" value="ECO:0007669"/>
    <property type="project" value="UniProtKB-ARBA"/>
</dbReference>
<evidence type="ECO:0000313" key="8">
    <source>
        <dbReference type="EMBL" id="KAF2133783.1"/>
    </source>
</evidence>
<comment type="subcellular location">
    <subcellularLocation>
        <location evidence="1">Membrane</location>
        <topology evidence="1">Single-pass membrane protein</topology>
    </subcellularLocation>
</comment>
<evidence type="ECO:0000256" key="7">
    <source>
        <dbReference type="SAM" id="SignalP"/>
    </source>
</evidence>
<feature type="transmembrane region" description="Helical" evidence="6">
    <location>
        <begin position="257"/>
        <end position="280"/>
    </location>
</feature>
<keyword evidence="3 6" id="KW-1133">Transmembrane helix</keyword>
<evidence type="ECO:0000256" key="5">
    <source>
        <dbReference type="SAM" id="MobiDB-lite"/>
    </source>
</evidence>
<dbReference type="RefSeq" id="XP_033528170.1">
    <property type="nucleotide sequence ID" value="XM_033667233.1"/>
</dbReference>
<dbReference type="PANTHER" id="PTHR15549:SF30">
    <property type="entry name" value="MID2 DOMAIN-CONTAINING PROTEIN"/>
    <property type="match status" value="1"/>
</dbReference>
<proteinExistence type="predicted"/>
<keyword evidence="7" id="KW-0732">Signal</keyword>
<evidence type="ECO:0000256" key="1">
    <source>
        <dbReference type="ARBA" id="ARBA00004167"/>
    </source>
</evidence>
<protein>
    <submittedName>
        <fullName evidence="8">Uncharacterized protein</fullName>
    </submittedName>
</protein>
<dbReference type="GO" id="GO:0016020">
    <property type="term" value="C:membrane"/>
    <property type="evidence" value="ECO:0007669"/>
    <property type="project" value="UniProtKB-SubCell"/>
</dbReference>
<feature type="compositionally biased region" description="Pro residues" evidence="5">
    <location>
        <begin position="472"/>
        <end position="490"/>
    </location>
</feature>
<sequence>MAPRYVFAAVLLSVSVASGYSTSQPPFWTYTSRFAESTSIRQYTYTDGDTETYTNTYTLELKTGVTPTATPTSTTRDTYYYDDMLVIEEYYPTDAVAASDFVDSSYYNYETYSTASTTVTSTYVTFYMPVTIVAPASCPTPFTVTTTETVSVPTEVRDQVTPTSTETSSRTTVVGGTEYHFETWYLSEGAAPFTTSADYYYEYYIEECSTPPGAASTSSVYDGGSSNSDGSSSSSSSYRGCNYYWCEGSPFQRLNTWIIIIATIIPGLFLLGLVEGWFWFRRLMMGKSAMRFGTVCWIVLSLWVLCFTRMQDARSPEDQVLLRENWKAMSTGAALKAWLRWQFRRAYPVPLLGQYSPLTVGIVPAGEPLHPAMAQVPPPGFYQPPPGAMPPPGQPGMLYHYDPNQGYVPQAAGYFGGDMSKGGMVATSTPVPPHPQFTVTPPPQAPQQAHTSPSVAQDRAGPPQAAHASSPSSPPLPPRPQQDVPVPAPAPSSTANETPAQPLNSSVPLPKNDPNDRSLYE</sequence>
<dbReference type="EMBL" id="ML977498">
    <property type="protein sequence ID" value="KAF2133783.1"/>
    <property type="molecule type" value="Genomic_DNA"/>
</dbReference>
<dbReference type="PANTHER" id="PTHR15549">
    <property type="entry name" value="PAIRED IMMUNOGLOBULIN-LIKE TYPE 2 RECEPTOR"/>
    <property type="match status" value="1"/>
</dbReference>
<keyword evidence="9" id="KW-1185">Reference proteome</keyword>
<feature type="compositionally biased region" description="Polar residues" evidence="5">
    <location>
        <begin position="494"/>
        <end position="507"/>
    </location>
</feature>
<feature type="signal peptide" evidence="7">
    <location>
        <begin position="1"/>
        <end position="19"/>
    </location>
</feature>
<dbReference type="AlphaFoldDB" id="A0A6A6ARD8"/>
<reference evidence="8" key="1">
    <citation type="journal article" date="2020" name="Stud. Mycol.">
        <title>101 Dothideomycetes genomes: a test case for predicting lifestyles and emergence of pathogens.</title>
        <authorList>
            <person name="Haridas S."/>
            <person name="Albert R."/>
            <person name="Binder M."/>
            <person name="Bloem J."/>
            <person name="Labutti K."/>
            <person name="Salamov A."/>
            <person name="Andreopoulos B."/>
            <person name="Baker S."/>
            <person name="Barry K."/>
            <person name="Bills G."/>
            <person name="Bluhm B."/>
            <person name="Cannon C."/>
            <person name="Castanera R."/>
            <person name="Culley D."/>
            <person name="Daum C."/>
            <person name="Ezra D."/>
            <person name="Gonzalez J."/>
            <person name="Henrissat B."/>
            <person name="Kuo A."/>
            <person name="Liang C."/>
            <person name="Lipzen A."/>
            <person name="Lutzoni F."/>
            <person name="Magnuson J."/>
            <person name="Mondo S."/>
            <person name="Nolan M."/>
            <person name="Ohm R."/>
            <person name="Pangilinan J."/>
            <person name="Park H.-J."/>
            <person name="Ramirez L."/>
            <person name="Alfaro M."/>
            <person name="Sun H."/>
            <person name="Tritt A."/>
            <person name="Yoshinaga Y."/>
            <person name="Zwiers L.-H."/>
            <person name="Turgeon B."/>
            <person name="Goodwin S."/>
            <person name="Spatafora J."/>
            <person name="Crous P."/>
            <person name="Grigoriev I."/>
        </authorList>
    </citation>
    <scope>NUCLEOTIDE SEQUENCE</scope>
    <source>
        <strain evidence="8">CBS 119687</strain>
    </source>
</reference>
<keyword evidence="2 6" id="KW-0812">Transmembrane</keyword>
<keyword evidence="4 6" id="KW-0472">Membrane</keyword>
<accession>A0A6A6ARD8</accession>
<dbReference type="InterPro" id="IPR051694">
    <property type="entry name" value="Immunoregulatory_rcpt-like"/>
</dbReference>